<dbReference type="Proteomes" id="UP001345963">
    <property type="component" value="Unassembled WGS sequence"/>
</dbReference>
<proteinExistence type="predicted"/>
<accession>A0ABU7BI91</accession>
<name>A0ABU7BI91_9TELE</name>
<organism evidence="1 2">
    <name type="scientific">Ataeniobius toweri</name>
    <dbReference type="NCBI Taxonomy" id="208326"/>
    <lineage>
        <taxon>Eukaryota</taxon>
        <taxon>Metazoa</taxon>
        <taxon>Chordata</taxon>
        <taxon>Craniata</taxon>
        <taxon>Vertebrata</taxon>
        <taxon>Euteleostomi</taxon>
        <taxon>Actinopterygii</taxon>
        <taxon>Neopterygii</taxon>
        <taxon>Teleostei</taxon>
        <taxon>Neoteleostei</taxon>
        <taxon>Acanthomorphata</taxon>
        <taxon>Ovalentaria</taxon>
        <taxon>Atherinomorphae</taxon>
        <taxon>Cyprinodontiformes</taxon>
        <taxon>Goodeidae</taxon>
        <taxon>Ataeniobius</taxon>
    </lineage>
</organism>
<comment type="caution">
    <text evidence="1">The sequence shown here is derived from an EMBL/GenBank/DDBJ whole genome shotgun (WGS) entry which is preliminary data.</text>
</comment>
<reference evidence="1 2" key="1">
    <citation type="submission" date="2021-07" db="EMBL/GenBank/DDBJ databases">
        <authorList>
            <person name="Palmer J.M."/>
        </authorList>
    </citation>
    <scope>NUCLEOTIDE SEQUENCE [LARGE SCALE GENOMIC DNA]</scope>
    <source>
        <strain evidence="1 2">AT_MEX2019</strain>
        <tissue evidence="1">Muscle</tissue>
    </source>
</reference>
<evidence type="ECO:0000313" key="2">
    <source>
        <dbReference type="Proteomes" id="UP001345963"/>
    </source>
</evidence>
<keyword evidence="2" id="KW-1185">Reference proteome</keyword>
<protein>
    <submittedName>
        <fullName evidence="1">Uncharacterized protein</fullName>
    </submittedName>
</protein>
<evidence type="ECO:0000313" key="1">
    <source>
        <dbReference type="EMBL" id="MED6249298.1"/>
    </source>
</evidence>
<dbReference type="EMBL" id="JAHUTI010051766">
    <property type="protein sequence ID" value="MED6249298.1"/>
    <property type="molecule type" value="Genomic_DNA"/>
</dbReference>
<gene>
    <name evidence="1" type="ORF">ATANTOWER_012103</name>
</gene>
<sequence length="109" mass="12307">MHTVDMCRARNADMSCTSQHQRWHKARGKKNYGQPVSSVVVAKAKVNRKRKPIMSSFFHNKKELGTGVYNLLREMSEAPISYITDASAPEVKVGGWKYAVECGLSHQVR</sequence>